<dbReference type="InterPro" id="IPR019349">
    <property type="entry name" value="Ribosomal_mS35_mit"/>
</dbReference>
<dbReference type="GO" id="GO:0003735">
    <property type="term" value="F:structural constituent of ribosome"/>
    <property type="evidence" value="ECO:0007669"/>
    <property type="project" value="InterPro"/>
</dbReference>
<organism evidence="3 4">
    <name type="scientific">Phialocephala subalpina</name>
    <dbReference type="NCBI Taxonomy" id="576137"/>
    <lineage>
        <taxon>Eukaryota</taxon>
        <taxon>Fungi</taxon>
        <taxon>Dikarya</taxon>
        <taxon>Ascomycota</taxon>
        <taxon>Pezizomycotina</taxon>
        <taxon>Leotiomycetes</taxon>
        <taxon>Helotiales</taxon>
        <taxon>Mollisiaceae</taxon>
        <taxon>Phialocephala</taxon>
        <taxon>Phialocephala fortinii species complex</taxon>
    </lineage>
</organism>
<dbReference type="Proteomes" id="UP000184330">
    <property type="component" value="Unassembled WGS sequence"/>
</dbReference>
<evidence type="ECO:0000313" key="3">
    <source>
        <dbReference type="EMBL" id="CZR60356.1"/>
    </source>
</evidence>
<feature type="region of interest" description="Disordered" evidence="1">
    <location>
        <begin position="94"/>
        <end position="117"/>
    </location>
</feature>
<dbReference type="AlphaFoldDB" id="A0A1L7X5P3"/>
<keyword evidence="3" id="KW-0689">Ribosomal protein</keyword>
<evidence type="ECO:0000256" key="1">
    <source>
        <dbReference type="SAM" id="MobiDB-lite"/>
    </source>
</evidence>
<dbReference type="PANTHER" id="PTHR13490:SF0">
    <property type="entry name" value="SMALL RIBOSOMAL SUBUNIT PROTEIN MS35"/>
    <property type="match status" value="1"/>
</dbReference>
<dbReference type="PANTHER" id="PTHR13490">
    <property type="entry name" value="MITOCHONDRIAL 28S RIBOSOMAL PROTEIN S28"/>
    <property type="match status" value="1"/>
</dbReference>
<evidence type="ECO:0000313" key="4">
    <source>
        <dbReference type="Proteomes" id="UP000184330"/>
    </source>
</evidence>
<proteinExistence type="predicted"/>
<protein>
    <submittedName>
        <fullName evidence="3">Related to RSM24-mitochondrial ribosomal protein, small subunit</fullName>
    </submittedName>
</protein>
<name>A0A1L7X5P3_9HELO</name>
<dbReference type="GO" id="GO:0032543">
    <property type="term" value="P:mitochondrial translation"/>
    <property type="evidence" value="ECO:0007669"/>
    <property type="project" value="InterPro"/>
</dbReference>
<keyword evidence="4" id="KW-1185">Reference proteome</keyword>
<dbReference type="OrthoDB" id="283424at2759"/>
<feature type="domain" description="Small ribosomal subunit protein mS35 mitochondrial conserved" evidence="2">
    <location>
        <begin position="167"/>
        <end position="288"/>
    </location>
</feature>
<dbReference type="STRING" id="576137.A0A1L7X5P3"/>
<keyword evidence="3" id="KW-0687">Ribonucleoprotein</keyword>
<dbReference type="Pfam" id="PF10213">
    <property type="entry name" value="MRP-S28"/>
    <property type="match status" value="1"/>
</dbReference>
<dbReference type="InterPro" id="IPR039848">
    <property type="entry name" value="Ribosomal_mS35_mt"/>
</dbReference>
<reference evidence="3 4" key="1">
    <citation type="submission" date="2016-03" db="EMBL/GenBank/DDBJ databases">
        <authorList>
            <person name="Ploux O."/>
        </authorList>
    </citation>
    <scope>NUCLEOTIDE SEQUENCE [LARGE SCALE GENOMIC DNA]</scope>
    <source>
        <strain evidence="3 4">UAMH 11012</strain>
    </source>
</reference>
<accession>A0A1L7X5P3</accession>
<evidence type="ECO:0000259" key="2">
    <source>
        <dbReference type="Pfam" id="PF10213"/>
    </source>
</evidence>
<sequence>MATAIQGFRVAARSCSCRPAAHQYATRTIGLDRAFTTTSTRQLRKPAEDVRKKLRKSSDPLAQEILDLEKSILNEPSEGELWKAALENVARDVPQRGQRMPSRTMKPKQTFMNIGDPDPWEYEDTLQDDDDDINALAHGELEQHREIRHYARLAAWEMPLLSKLAKPFQPPTADMPLRFRYTSYMGDQHPAEKKVVLEFSPADMPNLTDLQREKLKKLAGVRYNPETDIVKMNCEMFETQAQNKRYLGDVVDSLLTEARDSTDTFEDVPLDTRHHHFKPIPKFPKEWKMTAQRRAELEQYRQEVAMREQQRAIMGQVVDGVLQIEEGLKRKAAAAKELMPELVMAGSGAKAKGRMLGVRR</sequence>
<dbReference type="GO" id="GO:0005763">
    <property type="term" value="C:mitochondrial small ribosomal subunit"/>
    <property type="evidence" value="ECO:0007669"/>
    <property type="project" value="TreeGrafter"/>
</dbReference>
<dbReference type="EMBL" id="FJOG01000016">
    <property type="protein sequence ID" value="CZR60356.1"/>
    <property type="molecule type" value="Genomic_DNA"/>
</dbReference>
<gene>
    <name evidence="3" type="ORF">PAC_10252</name>
</gene>